<dbReference type="Proteomes" id="UP000295560">
    <property type="component" value="Unassembled WGS sequence"/>
</dbReference>
<comment type="caution">
    <text evidence="9">The sequence shown here is derived from an EMBL/GenBank/DDBJ whole genome shotgun (WGS) entry which is preliminary data.</text>
</comment>
<evidence type="ECO:0000256" key="4">
    <source>
        <dbReference type="ARBA" id="ARBA00022777"/>
    </source>
</evidence>
<evidence type="ECO:0000256" key="6">
    <source>
        <dbReference type="SAM" id="MobiDB-lite"/>
    </source>
</evidence>
<evidence type="ECO:0000256" key="2">
    <source>
        <dbReference type="ARBA" id="ARBA00022679"/>
    </source>
</evidence>
<keyword evidence="7" id="KW-1133">Transmembrane helix</keyword>
<accession>A0A4R1HRL3</accession>
<dbReference type="InterPro" id="IPR000719">
    <property type="entry name" value="Prot_kinase_dom"/>
</dbReference>
<evidence type="ECO:0000259" key="8">
    <source>
        <dbReference type="PROSITE" id="PS50011"/>
    </source>
</evidence>
<evidence type="ECO:0000256" key="7">
    <source>
        <dbReference type="SAM" id="Phobius"/>
    </source>
</evidence>
<keyword evidence="3" id="KW-0547">Nucleotide-binding</keyword>
<dbReference type="InterPro" id="IPR011009">
    <property type="entry name" value="Kinase-like_dom_sf"/>
</dbReference>
<dbReference type="PANTHER" id="PTHR43671:SF13">
    <property type="entry name" value="SERINE_THREONINE-PROTEIN KINASE NEK2"/>
    <property type="match status" value="1"/>
</dbReference>
<dbReference type="Gene3D" id="1.10.510.10">
    <property type="entry name" value="Transferase(Phosphotransferase) domain 1"/>
    <property type="match status" value="1"/>
</dbReference>
<dbReference type="Pfam" id="PF00069">
    <property type="entry name" value="Pkinase"/>
    <property type="match status" value="1"/>
</dbReference>
<feature type="domain" description="Protein kinase" evidence="8">
    <location>
        <begin position="33"/>
        <end position="305"/>
    </location>
</feature>
<evidence type="ECO:0000313" key="9">
    <source>
        <dbReference type="EMBL" id="TCK25227.1"/>
    </source>
</evidence>
<feature type="region of interest" description="Disordered" evidence="6">
    <location>
        <begin position="343"/>
        <end position="369"/>
    </location>
</feature>
<dbReference type="SUPFAM" id="SSF56112">
    <property type="entry name" value="Protein kinase-like (PK-like)"/>
    <property type="match status" value="1"/>
</dbReference>
<evidence type="ECO:0000313" key="10">
    <source>
        <dbReference type="Proteomes" id="UP000295560"/>
    </source>
</evidence>
<dbReference type="GO" id="GO:0005524">
    <property type="term" value="F:ATP binding"/>
    <property type="evidence" value="ECO:0007669"/>
    <property type="project" value="UniProtKB-KW"/>
</dbReference>
<keyword evidence="5" id="KW-0067">ATP-binding</keyword>
<name>A0A4R1HRL3_PSEEN</name>
<dbReference type="PANTHER" id="PTHR43671">
    <property type="entry name" value="SERINE/THREONINE-PROTEIN KINASE NEK"/>
    <property type="match status" value="1"/>
</dbReference>
<dbReference type="AlphaFoldDB" id="A0A4R1HRL3"/>
<keyword evidence="2" id="KW-0808">Transferase</keyword>
<feature type="transmembrane region" description="Helical" evidence="7">
    <location>
        <begin position="373"/>
        <end position="394"/>
    </location>
</feature>
<reference evidence="9 10" key="1">
    <citation type="submission" date="2019-03" db="EMBL/GenBank/DDBJ databases">
        <title>Sequencing the genomes of 1000 actinobacteria strains.</title>
        <authorList>
            <person name="Klenk H.-P."/>
        </authorList>
    </citation>
    <scope>NUCLEOTIDE SEQUENCE [LARGE SCALE GENOMIC DNA]</scope>
    <source>
        <strain evidence="9 10">DSM 44969</strain>
    </source>
</reference>
<dbReference type="Gene3D" id="3.30.200.20">
    <property type="entry name" value="Phosphorylase Kinase, domain 1"/>
    <property type="match status" value="1"/>
</dbReference>
<keyword evidence="4 9" id="KW-0418">Kinase</keyword>
<evidence type="ECO:0000256" key="1">
    <source>
        <dbReference type="ARBA" id="ARBA00012513"/>
    </source>
</evidence>
<evidence type="ECO:0000256" key="3">
    <source>
        <dbReference type="ARBA" id="ARBA00022741"/>
    </source>
</evidence>
<protein>
    <recommendedName>
        <fullName evidence="1">non-specific serine/threonine protein kinase</fullName>
        <ecNumber evidence="1">2.7.11.1</ecNumber>
    </recommendedName>
</protein>
<dbReference type="RefSeq" id="WP_243653291.1">
    <property type="nucleotide sequence ID" value="NZ_SMFZ01000001.1"/>
</dbReference>
<keyword evidence="7" id="KW-0812">Transmembrane</keyword>
<keyword evidence="10" id="KW-1185">Reference proteome</keyword>
<dbReference type="CDD" id="cd14014">
    <property type="entry name" value="STKc_PknB_like"/>
    <property type="match status" value="1"/>
</dbReference>
<dbReference type="EMBL" id="SMFZ01000001">
    <property type="protein sequence ID" value="TCK25227.1"/>
    <property type="molecule type" value="Genomic_DNA"/>
</dbReference>
<evidence type="ECO:0000256" key="5">
    <source>
        <dbReference type="ARBA" id="ARBA00022840"/>
    </source>
</evidence>
<proteinExistence type="predicted"/>
<dbReference type="GO" id="GO:0004674">
    <property type="term" value="F:protein serine/threonine kinase activity"/>
    <property type="evidence" value="ECO:0007669"/>
    <property type="project" value="UniProtKB-EC"/>
</dbReference>
<dbReference type="PROSITE" id="PS50011">
    <property type="entry name" value="PROTEIN_KINASE_DOM"/>
    <property type="match status" value="1"/>
</dbReference>
<dbReference type="EC" id="2.7.11.1" evidence="1"/>
<organism evidence="9 10">
    <name type="scientific">Pseudonocardia endophytica</name>
    <dbReference type="NCBI Taxonomy" id="401976"/>
    <lineage>
        <taxon>Bacteria</taxon>
        <taxon>Bacillati</taxon>
        <taxon>Actinomycetota</taxon>
        <taxon>Actinomycetes</taxon>
        <taxon>Pseudonocardiales</taxon>
        <taxon>Pseudonocardiaceae</taxon>
        <taxon>Pseudonocardia</taxon>
    </lineage>
</organism>
<gene>
    <name evidence="9" type="ORF">EV378_1027</name>
</gene>
<sequence>MIARNRAHLRSDLIRRLPSGDILRAAEAFGNRFDFRETLHRSRNTEVARYFDQDFGRQVVVRFTFAEADQEITPAVLRSFRATTRILAAAAHPAIVSVYESGLTFRESTEALFVILEDMDAGSLRERLPITESEAADTISIVQRWFGPLMAALDRLHRLEIVHRNLRPETLLIDTFDRVKLGGFRFASYLSDLEARANSSPPQGLPAAYTAPEVTAGQAVTVRSDIYSIGCILYEVLARRPVFVGESDVEQAYMHLREKPDPPSALTSSSAIQPLDKIALRALAKDPSDRYESVSDMQLELDQAVASAVAALVGAGYPQAEVGEDVAEPDGEAEQANKVVVEQPIQRMAEPARSAGGSLSSERQDARKSSGSGGLFLLVALLVLMIVIAALVGVR</sequence>
<keyword evidence="7" id="KW-0472">Membrane</keyword>
<dbReference type="InterPro" id="IPR050660">
    <property type="entry name" value="NEK_Ser/Thr_kinase"/>
</dbReference>